<dbReference type="AlphaFoldDB" id="A0A5C5FQX4"/>
<dbReference type="Proteomes" id="UP000311382">
    <property type="component" value="Unassembled WGS sequence"/>
</dbReference>
<reference evidence="3 4" key="1">
    <citation type="submission" date="2019-03" db="EMBL/GenBank/DDBJ databases">
        <title>Rhodosporidium diobovatum UCD-FST 08-225 genome sequencing, assembly, and annotation.</title>
        <authorList>
            <person name="Fakankun I.U."/>
            <person name="Fristensky B."/>
            <person name="Levin D.B."/>
        </authorList>
    </citation>
    <scope>NUCLEOTIDE SEQUENCE [LARGE SCALE GENOMIC DNA]</scope>
    <source>
        <strain evidence="3 4">UCD-FST 08-225</strain>
    </source>
</reference>
<proteinExistence type="predicted"/>
<name>A0A5C5FQX4_9BASI</name>
<gene>
    <name evidence="3" type="ORF">DMC30DRAFT_40567</name>
</gene>
<keyword evidence="2" id="KW-0812">Transmembrane</keyword>
<feature type="compositionally biased region" description="Polar residues" evidence="1">
    <location>
        <begin position="18"/>
        <end position="33"/>
    </location>
</feature>
<feature type="region of interest" description="Disordered" evidence="1">
    <location>
        <begin position="124"/>
        <end position="419"/>
    </location>
</feature>
<evidence type="ECO:0000256" key="1">
    <source>
        <dbReference type="SAM" id="MobiDB-lite"/>
    </source>
</evidence>
<dbReference type="OrthoDB" id="2529487at2759"/>
<feature type="compositionally biased region" description="Low complexity" evidence="1">
    <location>
        <begin position="252"/>
        <end position="265"/>
    </location>
</feature>
<evidence type="ECO:0000256" key="2">
    <source>
        <dbReference type="SAM" id="Phobius"/>
    </source>
</evidence>
<protein>
    <submittedName>
        <fullName evidence="3">Uncharacterized protein</fullName>
    </submittedName>
</protein>
<sequence>MRAIFGRDAECGGRRSDVGTSSSRSLHTPVSPDSQEHPKSTGAQLCALSLPAPRLTALRPRRWAPPHRHPRPSSRPHLLSALAPSLRHKMPWAYAVPLGVGLVAVAAVAVILIEVVPAVLEERRSARSRRRDRGPRRLAKPVRHRAETPPPAYDGVDMQEGARTSGVEIPEGGWRYEVRRRKGAAAAARKSGDTDDERYRLEPLPHAEPQHVLGESSVAESDFALSTHDDSDDEVPLSKLTASHVAPEVSTPARSHSRAASDSAPPSEPGTLPFVSPPLSTSSQLEEPENVVITSTPPPATVEAKEDPFADAAGPVQPQPLPDISSPLETSSPALSLASSFAPISPDSAAHAPLPLKHDSPASVGGWVLPSPAPSLAATLSDDDGWSRLSDEEDEWREVGGPATEAGGGLQLEEMGATP</sequence>
<keyword evidence="2" id="KW-0472">Membrane</keyword>
<keyword evidence="4" id="KW-1185">Reference proteome</keyword>
<feature type="compositionally biased region" description="Basic and acidic residues" evidence="1">
    <location>
        <begin position="190"/>
        <end position="209"/>
    </location>
</feature>
<comment type="caution">
    <text evidence="3">The sequence shown here is derived from an EMBL/GenBank/DDBJ whole genome shotgun (WGS) entry which is preliminary data.</text>
</comment>
<feature type="compositionally biased region" description="Basic residues" evidence="1">
    <location>
        <begin position="126"/>
        <end position="143"/>
    </location>
</feature>
<organism evidence="3 4">
    <name type="scientific">Rhodotorula diobovata</name>
    <dbReference type="NCBI Taxonomy" id="5288"/>
    <lineage>
        <taxon>Eukaryota</taxon>
        <taxon>Fungi</taxon>
        <taxon>Dikarya</taxon>
        <taxon>Basidiomycota</taxon>
        <taxon>Pucciniomycotina</taxon>
        <taxon>Microbotryomycetes</taxon>
        <taxon>Sporidiobolales</taxon>
        <taxon>Sporidiobolaceae</taxon>
        <taxon>Rhodotorula</taxon>
    </lineage>
</organism>
<feature type="compositionally biased region" description="Low complexity" evidence="1">
    <location>
        <begin position="325"/>
        <end position="346"/>
    </location>
</feature>
<feature type="transmembrane region" description="Helical" evidence="2">
    <location>
        <begin position="92"/>
        <end position="120"/>
    </location>
</feature>
<evidence type="ECO:0000313" key="4">
    <source>
        <dbReference type="Proteomes" id="UP000311382"/>
    </source>
</evidence>
<accession>A0A5C5FQX4</accession>
<keyword evidence="2" id="KW-1133">Transmembrane helix</keyword>
<feature type="region of interest" description="Disordered" evidence="1">
    <location>
        <begin position="1"/>
        <end position="42"/>
    </location>
</feature>
<dbReference type="EMBL" id="SOZI01000125">
    <property type="protein sequence ID" value="TNY18709.1"/>
    <property type="molecule type" value="Genomic_DNA"/>
</dbReference>
<feature type="compositionally biased region" description="Basic and acidic residues" evidence="1">
    <location>
        <begin position="1"/>
        <end position="17"/>
    </location>
</feature>
<evidence type="ECO:0000313" key="3">
    <source>
        <dbReference type="EMBL" id="TNY18709.1"/>
    </source>
</evidence>